<organism evidence="1 2">
    <name type="scientific">Hohenbuehelia grisea</name>
    <dbReference type="NCBI Taxonomy" id="104357"/>
    <lineage>
        <taxon>Eukaryota</taxon>
        <taxon>Fungi</taxon>
        <taxon>Dikarya</taxon>
        <taxon>Basidiomycota</taxon>
        <taxon>Agaricomycotina</taxon>
        <taxon>Agaricomycetes</taxon>
        <taxon>Agaricomycetidae</taxon>
        <taxon>Agaricales</taxon>
        <taxon>Pleurotineae</taxon>
        <taxon>Pleurotaceae</taxon>
        <taxon>Hohenbuehelia</taxon>
    </lineage>
</organism>
<name>A0ABR3IRE2_9AGAR</name>
<proteinExistence type="predicted"/>
<dbReference type="Proteomes" id="UP001556367">
    <property type="component" value="Unassembled WGS sequence"/>
</dbReference>
<sequence length="62" mass="7353">MLTSRSPYSTINRDAHWLATVDTSMCRSIDSDINWLGIYKHEMGSERYRQGMWARLAERRMT</sequence>
<accession>A0ABR3IRE2</accession>
<protein>
    <submittedName>
        <fullName evidence="1">Uncharacterized protein</fullName>
    </submittedName>
</protein>
<evidence type="ECO:0000313" key="2">
    <source>
        <dbReference type="Proteomes" id="UP001556367"/>
    </source>
</evidence>
<dbReference type="EMBL" id="JASNQZ010000015">
    <property type="protein sequence ID" value="KAL0945874.1"/>
    <property type="molecule type" value="Genomic_DNA"/>
</dbReference>
<gene>
    <name evidence="1" type="ORF">HGRIS_012157</name>
</gene>
<comment type="caution">
    <text evidence="1">The sequence shown here is derived from an EMBL/GenBank/DDBJ whole genome shotgun (WGS) entry which is preliminary data.</text>
</comment>
<keyword evidence="2" id="KW-1185">Reference proteome</keyword>
<reference evidence="2" key="1">
    <citation type="submission" date="2024-06" db="EMBL/GenBank/DDBJ databases">
        <title>Multi-omics analyses provide insights into the biosynthesis of the anticancer antibiotic pleurotin in Hohenbuehelia grisea.</title>
        <authorList>
            <person name="Weaver J.A."/>
            <person name="Alberti F."/>
        </authorList>
    </citation>
    <scope>NUCLEOTIDE SEQUENCE [LARGE SCALE GENOMIC DNA]</scope>
    <source>
        <strain evidence="2">T-177</strain>
    </source>
</reference>
<evidence type="ECO:0000313" key="1">
    <source>
        <dbReference type="EMBL" id="KAL0945874.1"/>
    </source>
</evidence>